<sequence>MRILKGLLLTLFCFSAHLLHAQQVEIRGKVVDDKTLQAIEGVSVVVGNRGTHTDTLGQFTIRMTRTETLNFSYVEYKKQTYKLSGDENDLTIYLVSDDAKSAMNDVVVMGFAKKSKVLSTGSSVVITSDDIKDVPAANLADLLQGKVPGVNIQTNSGMPGARSSIFQRGLSSVDVSGSGNEAYLASTQPLIIIDGVPIDPNTDYEYGFATAGAGVSPLTLIPAEDIEDVQILKDAAAISVYGSRGAYGVWIINTKKGRSGKPEINYISNFFVSTVPKLRDIYGGLIERNTKIDQIIRYNQYLSEHAGWAMANAMPYLSDSLNPYYNNSTNWQSYFFKNTNNQNHNLSIKGGDPSFNYKINLGYYNEKGIIENTGMSRYTMGMNTIYEPKSKKMKLTASINANNSIRNNGSGVGLLQTGVATSGMASTTLPPPSIYTENSDALAAFQIEEDNKTATIMSNLQFDLVILKNLRFQAQGSHSYSHSNSNTFYPSWLNSGSSYYLSTGANPLAQYNTFSRIGNGYYNRNVLTYNKTFNNEKHYISSYAFSDLSVDMVRSNALLLYGAPNDYISGPIGYNLSNSRFGTNGVPRNSRIFGYGGNVSYAYEQRYVLELSYRIDGTSTNGPLSGYSHNPTASFKWNLYKEKFMQDVNWVDYASFRGSWGKNIVPQGDVYAIYGRYFPGGTYMGQPSVGLSFETAPNAYFLPNTSNSWNGGFEAGFLKGRFAIEYDVYYRTVENLSRKVDIVTESGYANKPTNEISMVNYGHELSLRIRPIQTKNFTWNMNINGAFNKNVLTHLPNGARQLVVNATDVLGLPVLYRLGSNALTNYMFNTKGVYASDADVPVDPLTGQRQQINGRPLRGGDPIFADLNGDYVIDNSDRVAVGDPQPKITGGFINNLTYKNWSMSLQWSYTLFRDVLNTPLAARFQYFYTPFSASSLPLIDDYNYWKKPGDVATYPNPYSYDQNKAIESFRYNQTLFMEDGSYFKLNTFTLSYSLNKDWISRIRLKTARVFFTGYNLWVISNYSGPNPENVSDLGRDQPNGYPNPRKFSLGINVTL</sequence>
<dbReference type="Pfam" id="PF13715">
    <property type="entry name" value="CarbopepD_reg_2"/>
    <property type="match status" value="1"/>
</dbReference>
<dbReference type="Gene3D" id="2.40.170.20">
    <property type="entry name" value="TonB-dependent receptor, beta-barrel domain"/>
    <property type="match status" value="1"/>
</dbReference>
<dbReference type="Proteomes" id="UP001199816">
    <property type="component" value="Unassembled WGS sequence"/>
</dbReference>
<evidence type="ECO:0000259" key="9">
    <source>
        <dbReference type="Pfam" id="PF07715"/>
    </source>
</evidence>
<keyword evidence="8" id="KW-0732">Signal</keyword>
<evidence type="ECO:0000256" key="5">
    <source>
        <dbReference type="ARBA" id="ARBA00023136"/>
    </source>
</evidence>
<evidence type="ECO:0000256" key="3">
    <source>
        <dbReference type="ARBA" id="ARBA00022452"/>
    </source>
</evidence>
<dbReference type="InterPro" id="IPR037066">
    <property type="entry name" value="Plug_dom_sf"/>
</dbReference>
<dbReference type="NCBIfam" id="TIGR04057">
    <property type="entry name" value="SusC_RagA_signa"/>
    <property type="match status" value="1"/>
</dbReference>
<dbReference type="RefSeq" id="WP_231003156.1">
    <property type="nucleotide sequence ID" value="NZ_JAJNEC010000004.1"/>
</dbReference>
<feature type="domain" description="TonB-dependent receptor plug" evidence="9">
    <location>
        <begin position="119"/>
        <end position="249"/>
    </location>
</feature>
<dbReference type="NCBIfam" id="TIGR04056">
    <property type="entry name" value="OMP_RagA_SusC"/>
    <property type="match status" value="1"/>
</dbReference>
<comment type="subcellular location">
    <subcellularLocation>
        <location evidence="1 7">Cell outer membrane</location>
        <topology evidence="1 7">Multi-pass membrane protein</topology>
    </subcellularLocation>
</comment>
<evidence type="ECO:0000256" key="6">
    <source>
        <dbReference type="ARBA" id="ARBA00023237"/>
    </source>
</evidence>
<accession>A0ABS8PMC4</accession>
<keyword evidence="3 7" id="KW-1134">Transmembrane beta strand</keyword>
<evidence type="ECO:0000256" key="8">
    <source>
        <dbReference type="SAM" id="SignalP"/>
    </source>
</evidence>
<keyword evidence="11" id="KW-1185">Reference proteome</keyword>
<dbReference type="PROSITE" id="PS52016">
    <property type="entry name" value="TONB_DEPENDENT_REC_3"/>
    <property type="match status" value="1"/>
</dbReference>
<dbReference type="InterPro" id="IPR036942">
    <property type="entry name" value="Beta-barrel_TonB_sf"/>
</dbReference>
<organism evidence="10 11">
    <name type="scientific">Niabella pedocola</name>
    <dbReference type="NCBI Taxonomy" id="1752077"/>
    <lineage>
        <taxon>Bacteria</taxon>
        <taxon>Pseudomonadati</taxon>
        <taxon>Bacteroidota</taxon>
        <taxon>Chitinophagia</taxon>
        <taxon>Chitinophagales</taxon>
        <taxon>Chitinophagaceae</taxon>
        <taxon>Niabella</taxon>
    </lineage>
</organism>
<comment type="caution">
    <text evidence="10">The sequence shown here is derived from an EMBL/GenBank/DDBJ whole genome shotgun (WGS) entry which is preliminary data.</text>
</comment>
<reference evidence="10 11" key="1">
    <citation type="submission" date="2021-11" db="EMBL/GenBank/DDBJ databases">
        <title>Genomic of Niabella pedocola.</title>
        <authorList>
            <person name="Wu T."/>
        </authorList>
    </citation>
    <scope>NUCLEOTIDE SEQUENCE [LARGE SCALE GENOMIC DNA]</scope>
    <source>
        <strain evidence="10 11">JCM 31011</strain>
    </source>
</reference>
<dbReference type="EMBL" id="JAJNEC010000004">
    <property type="protein sequence ID" value="MCD2422253.1"/>
    <property type="molecule type" value="Genomic_DNA"/>
</dbReference>
<evidence type="ECO:0000256" key="2">
    <source>
        <dbReference type="ARBA" id="ARBA00022448"/>
    </source>
</evidence>
<feature type="signal peptide" evidence="8">
    <location>
        <begin position="1"/>
        <end position="21"/>
    </location>
</feature>
<dbReference type="Pfam" id="PF07715">
    <property type="entry name" value="Plug"/>
    <property type="match status" value="1"/>
</dbReference>
<protein>
    <submittedName>
        <fullName evidence="10">SusC/RagA family TonB-linked outer membrane protein</fullName>
    </submittedName>
</protein>
<dbReference type="SUPFAM" id="SSF56935">
    <property type="entry name" value="Porins"/>
    <property type="match status" value="1"/>
</dbReference>
<feature type="chain" id="PRO_5047058584" evidence="8">
    <location>
        <begin position="22"/>
        <end position="1055"/>
    </location>
</feature>
<dbReference type="InterPro" id="IPR012910">
    <property type="entry name" value="Plug_dom"/>
</dbReference>
<keyword evidence="4 7" id="KW-0812">Transmembrane</keyword>
<evidence type="ECO:0000256" key="7">
    <source>
        <dbReference type="PROSITE-ProRule" id="PRU01360"/>
    </source>
</evidence>
<evidence type="ECO:0000313" key="10">
    <source>
        <dbReference type="EMBL" id="MCD2422253.1"/>
    </source>
</evidence>
<gene>
    <name evidence="10" type="ORF">LQ567_05725</name>
</gene>
<keyword evidence="5 7" id="KW-0472">Membrane</keyword>
<dbReference type="InterPro" id="IPR023996">
    <property type="entry name" value="TonB-dep_OMP_SusC/RagA"/>
</dbReference>
<evidence type="ECO:0000256" key="4">
    <source>
        <dbReference type="ARBA" id="ARBA00022692"/>
    </source>
</evidence>
<dbReference type="InterPro" id="IPR008969">
    <property type="entry name" value="CarboxyPept-like_regulatory"/>
</dbReference>
<dbReference type="SUPFAM" id="SSF49464">
    <property type="entry name" value="Carboxypeptidase regulatory domain-like"/>
    <property type="match status" value="1"/>
</dbReference>
<dbReference type="Gene3D" id="2.170.130.10">
    <property type="entry name" value="TonB-dependent receptor, plug domain"/>
    <property type="match status" value="1"/>
</dbReference>
<evidence type="ECO:0000313" key="11">
    <source>
        <dbReference type="Proteomes" id="UP001199816"/>
    </source>
</evidence>
<evidence type="ECO:0000256" key="1">
    <source>
        <dbReference type="ARBA" id="ARBA00004571"/>
    </source>
</evidence>
<proteinExistence type="inferred from homology"/>
<name>A0ABS8PMC4_9BACT</name>
<dbReference type="InterPro" id="IPR039426">
    <property type="entry name" value="TonB-dep_rcpt-like"/>
</dbReference>
<comment type="similarity">
    <text evidence="7">Belongs to the TonB-dependent receptor family.</text>
</comment>
<keyword evidence="2 7" id="KW-0813">Transport</keyword>
<dbReference type="InterPro" id="IPR023997">
    <property type="entry name" value="TonB-dep_OMP_SusC/RagA_CS"/>
</dbReference>
<keyword evidence="6 7" id="KW-0998">Cell outer membrane</keyword>